<organism evidence="6 7">
    <name type="scientific">Actinokineospora terrae</name>
    <dbReference type="NCBI Taxonomy" id="155974"/>
    <lineage>
        <taxon>Bacteria</taxon>
        <taxon>Bacillati</taxon>
        <taxon>Actinomycetota</taxon>
        <taxon>Actinomycetes</taxon>
        <taxon>Pseudonocardiales</taxon>
        <taxon>Pseudonocardiaceae</taxon>
        <taxon>Actinokineospora</taxon>
    </lineage>
</organism>
<comment type="similarity">
    <text evidence="3">Belongs to the prokaryotic Ku family.</text>
</comment>
<reference evidence="7" key="1">
    <citation type="submission" date="2016-10" db="EMBL/GenBank/DDBJ databases">
        <authorList>
            <person name="Varghese N."/>
            <person name="Submissions S."/>
        </authorList>
    </citation>
    <scope>NUCLEOTIDE SEQUENCE [LARGE SCALE GENOMIC DNA]</scope>
    <source>
        <strain evidence="7">DSM 44260</strain>
    </source>
</reference>
<dbReference type="Pfam" id="PF02735">
    <property type="entry name" value="Ku"/>
    <property type="match status" value="1"/>
</dbReference>
<comment type="subunit">
    <text evidence="3">Homodimer. Interacts with LigD.</text>
</comment>
<dbReference type="CDD" id="cd00789">
    <property type="entry name" value="KU_like"/>
    <property type="match status" value="1"/>
</dbReference>
<dbReference type="NCBIfam" id="TIGR02772">
    <property type="entry name" value="Ku_bact"/>
    <property type="match status" value="1"/>
</dbReference>
<dbReference type="GO" id="GO:0005509">
    <property type="term" value="F:calcium ion binding"/>
    <property type="evidence" value="ECO:0007669"/>
    <property type="project" value="InterPro"/>
</dbReference>
<feature type="region of interest" description="Disordered" evidence="4">
    <location>
        <begin position="292"/>
        <end position="315"/>
    </location>
</feature>
<name>A0A1H9TUR8_9PSEU</name>
<keyword evidence="1 3" id="KW-0238">DNA-binding</keyword>
<dbReference type="SMART" id="SM00559">
    <property type="entry name" value="Ku78"/>
    <property type="match status" value="1"/>
</dbReference>
<evidence type="ECO:0000313" key="7">
    <source>
        <dbReference type="Proteomes" id="UP000199051"/>
    </source>
</evidence>
<evidence type="ECO:0000256" key="3">
    <source>
        <dbReference type="HAMAP-Rule" id="MF_01875"/>
    </source>
</evidence>
<dbReference type="PROSITE" id="PS50222">
    <property type="entry name" value="EF_HAND_2"/>
    <property type="match status" value="1"/>
</dbReference>
<evidence type="ECO:0000259" key="5">
    <source>
        <dbReference type="PROSITE" id="PS50222"/>
    </source>
</evidence>
<dbReference type="HAMAP" id="MF_01875">
    <property type="entry name" value="Prokaryotic_Ku"/>
    <property type="match status" value="1"/>
</dbReference>
<protein>
    <recommendedName>
        <fullName evidence="3">Non-homologous end joining protein Ku</fullName>
    </recommendedName>
</protein>
<dbReference type="AlphaFoldDB" id="A0A1H9TUR8"/>
<feature type="domain" description="EF-hand" evidence="5">
    <location>
        <begin position="278"/>
        <end position="313"/>
    </location>
</feature>
<accession>A0A1H9TUR8</accession>
<proteinExistence type="inferred from homology"/>
<dbReference type="PANTHER" id="PTHR41251:SF1">
    <property type="entry name" value="NON-HOMOLOGOUS END JOINING PROTEIN KU"/>
    <property type="match status" value="1"/>
</dbReference>
<dbReference type="PANTHER" id="PTHR41251">
    <property type="entry name" value="NON-HOMOLOGOUS END JOINING PROTEIN KU"/>
    <property type="match status" value="1"/>
</dbReference>
<evidence type="ECO:0000256" key="2">
    <source>
        <dbReference type="ARBA" id="ARBA00023172"/>
    </source>
</evidence>
<gene>
    <name evidence="3" type="primary">ku</name>
    <name evidence="6" type="ORF">SAMN04487818_106482</name>
</gene>
<dbReference type="GO" id="GO:0006310">
    <property type="term" value="P:DNA recombination"/>
    <property type="evidence" value="ECO:0007669"/>
    <property type="project" value="UniProtKB-KW"/>
</dbReference>
<dbReference type="EMBL" id="FOGI01000006">
    <property type="protein sequence ID" value="SES00771.1"/>
    <property type="molecule type" value="Genomic_DNA"/>
</dbReference>
<dbReference type="Gene3D" id="2.40.290.10">
    <property type="match status" value="1"/>
</dbReference>
<evidence type="ECO:0000256" key="4">
    <source>
        <dbReference type="SAM" id="MobiDB-lite"/>
    </source>
</evidence>
<keyword evidence="2 3" id="KW-0233">DNA recombination</keyword>
<dbReference type="PIRSF" id="PIRSF006493">
    <property type="entry name" value="Prok_Ku"/>
    <property type="match status" value="1"/>
</dbReference>
<dbReference type="InterPro" id="IPR009187">
    <property type="entry name" value="Prok_Ku"/>
</dbReference>
<dbReference type="RefSeq" id="WP_092779018.1">
    <property type="nucleotide sequence ID" value="NZ_FOGI01000006.1"/>
</dbReference>
<keyword evidence="3" id="KW-0234">DNA repair</keyword>
<dbReference type="SUPFAM" id="SSF100939">
    <property type="entry name" value="SPOC domain-like"/>
    <property type="match status" value="1"/>
</dbReference>
<dbReference type="InterPro" id="IPR016194">
    <property type="entry name" value="SPOC-like_C_dom_sf"/>
</dbReference>
<feature type="compositionally biased region" description="Basic and acidic residues" evidence="4">
    <location>
        <begin position="292"/>
        <end position="304"/>
    </location>
</feature>
<evidence type="ECO:0000313" key="6">
    <source>
        <dbReference type="EMBL" id="SES00771.1"/>
    </source>
</evidence>
<dbReference type="InterPro" id="IPR002048">
    <property type="entry name" value="EF_hand_dom"/>
</dbReference>
<comment type="function">
    <text evidence="3">With LigD forms a non-homologous end joining (NHEJ) DNA repair enzyme, which repairs dsDNA breaks with reduced fidelity. Binds linear dsDNA with 5'- and 3'- overhangs but not closed circular dsDNA nor ssDNA. Recruits and stimulates the ligase activity of LigD.</text>
</comment>
<feature type="region of interest" description="Disordered" evidence="4">
    <location>
        <begin position="257"/>
        <end position="280"/>
    </location>
</feature>
<dbReference type="STRING" id="155974.SAMN04487818_106482"/>
<dbReference type="GO" id="GO:0003690">
    <property type="term" value="F:double-stranded DNA binding"/>
    <property type="evidence" value="ECO:0007669"/>
    <property type="project" value="UniProtKB-UniRule"/>
</dbReference>
<keyword evidence="3" id="KW-0227">DNA damage</keyword>
<dbReference type="GO" id="GO:0006303">
    <property type="term" value="P:double-strand break repair via nonhomologous end joining"/>
    <property type="evidence" value="ECO:0007669"/>
    <property type="project" value="UniProtKB-UniRule"/>
</dbReference>
<dbReference type="Proteomes" id="UP000199051">
    <property type="component" value="Unassembled WGS sequence"/>
</dbReference>
<keyword evidence="7" id="KW-1185">Reference proteome</keyword>
<evidence type="ECO:0000256" key="1">
    <source>
        <dbReference type="ARBA" id="ARBA00023125"/>
    </source>
</evidence>
<dbReference type="InterPro" id="IPR006164">
    <property type="entry name" value="DNA_bd_Ku70/Ku80"/>
</dbReference>
<sequence length="315" mass="35178">MARPIWHGAINFGLVTVPVDMYGATEDHTISFRQFERGTSDRIRYKRVNERTGEEVAFADIVKGAEIGGGEYVIIEPDELDGIAPGRSRTIDISSFVALEEIDPIHFQKTYWLAPSKEEYGKAYGLLLQAMRKTNRAGVATFVMRGKEYLTAIRAGDDDLLLLTTMLFAEDLRDPAKELKSLPEITPARGKELDMAISLVDSMTEQWDPKEYHDTYTERVEKLIEDKKAGREVVVGEEPSSPTKVVDLFEALSKSVESRKNRRGTPGSATGGEDLDTLSKADLDKMARELDIKGRSKMTRDELQKAVAATTRRAS</sequence>